<dbReference type="InterPro" id="IPR036412">
    <property type="entry name" value="HAD-like_sf"/>
</dbReference>
<feature type="region of interest" description="Disordered" evidence="15">
    <location>
        <begin position="1"/>
        <end position="29"/>
    </location>
</feature>
<evidence type="ECO:0000313" key="18">
    <source>
        <dbReference type="Proteomes" id="UP000014136"/>
    </source>
</evidence>
<evidence type="ECO:0000256" key="13">
    <source>
        <dbReference type="ARBA" id="ARBA00023136"/>
    </source>
</evidence>
<evidence type="ECO:0000256" key="6">
    <source>
        <dbReference type="ARBA" id="ARBA00022741"/>
    </source>
</evidence>
<dbReference type="NCBIfam" id="TIGR01512">
    <property type="entry name" value="ATPase-IB2_Cd"/>
    <property type="match status" value="1"/>
</dbReference>
<comment type="subcellular location">
    <subcellularLocation>
        <location evidence="1">Cell membrane</location>
        <topology evidence="1">Multi-pass membrane protein</topology>
    </subcellularLocation>
</comment>
<dbReference type="AlphaFoldDB" id="S0N500"/>
<feature type="transmembrane region" description="Helical" evidence="14">
    <location>
        <begin position="296"/>
        <end position="320"/>
    </location>
</feature>
<dbReference type="Gene3D" id="2.70.150.10">
    <property type="entry name" value="Calcium-transporting ATPase, cytoplasmic transduction domain A"/>
    <property type="match status" value="1"/>
</dbReference>
<dbReference type="GO" id="GO:0016887">
    <property type="term" value="F:ATP hydrolysis activity"/>
    <property type="evidence" value="ECO:0007669"/>
    <property type="project" value="InterPro"/>
</dbReference>
<comment type="caution">
    <text evidence="17">The sequence shown here is derived from an EMBL/GenBank/DDBJ whole genome shotgun (WGS) entry which is preliminary data.</text>
</comment>
<dbReference type="InterPro" id="IPR018303">
    <property type="entry name" value="ATPase_P-typ_P_site"/>
</dbReference>
<dbReference type="STRING" id="41997.RV16_GL002035"/>
<dbReference type="InterPro" id="IPR023214">
    <property type="entry name" value="HAD_sf"/>
</dbReference>
<dbReference type="PANTHER" id="PTHR43079">
    <property type="entry name" value="PROBABLE CADMIUM/ZINC-TRANSPORTING ATPASE HMA1"/>
    <property type="match status" value="1"/>
</dbReference>
<keyword evidence="4 14" id="KW-0812">Transmembrane</keyword>
<evidence type="ECO:0000256" key="1">
    <source>
        <dbReference type="ARBA" id="ARBA00004651"/>
    </source>
</evidence>
<evidence type="ECO:0000256" key="8">
    <source>
        <dbReference type="ARBA" id="ARBA00022840"/>
    </source>
</evidence>
<dbReference type="PRINTS" id="PR00119">
    <property type="entry name" value="CATATPASE"/>
</dbReference>
<dbReference type="InterPro" id="IPR008250">
    <property type="entry name" value="ATPase_P-typ_transduc_dom_A_sf"/>
</dbReference>
<feature type="transmembrane region" description="Helical" evidence="14">
    <location>
        <begin position="117"/>
        <end position="134"/>
    </location>
</feature>
<dbReference type="InterPro" id="IPR001757">
    <property type="entry name" value="P_typ_ATPase"/>
</dbReference>
<dbReference type="GO" id="GO:0005524">
    <property type="term" value="F:ATP binding"/>
    <property type="evidence" value="ECO:0007669"/>
    <property type="project" value="UniProtKB-UniRule"/>
</dbReference>
<dbReference type="GO" id="GO:0019829">
    <property type="term" value="F:ATPase-coupled monoatomic cation transmembrane transporter activity"/>
    <property type="evidence" value="ECO:0007669"/>
    <property type="project" value="InterPro"/>
</dbReference>
<keyword evidence="9" id="KW-0460">Magnesium</keyword>
<evidence type="ECO:0000256" key="7">
    <source>
        <dbReference type="ARBA" id="ARBA00022796"/>
    </source>
</evidence>
<gene>
    <name evidence="17" type="ORF">OMQ_02162</name>
</gene>
<dbReference type="eggNOG" id="COG2217">
    <property type="taxonomic scope" value="Bacteria"/>
</dbReference>
<dbReference type="InterPro" id="IPR051949">
    <property type="entry name" value="Cation_Transport_ATPase"/>
</dbReference>
<dbReference type="InterPro" id="IPR023298">
    <property type="entry name" value="ATPase_P-typ_TM_dom_sf"/>
</dbReference>
<feature type="transmembrane region" description="Helical" evidence="14">
    <location>
        <begin position="268"/>
        <end position="290"/>
    </location>
</feature>
<evidence type="ECO:0000259" key="16">
    <source>
        <dbReference type="Pfam" id="PF00122"/>
    </source>
</evidence>
<dbReference type="Gene3D" id="3.40.50.1000">
    <property type="entry name" value="HAD superfamily/HAD-like"/>
    <property type="match status" value="1"/>
</dbReference>
<reference evidence="17 18" key="1">
    <citation type="submission" date="2013-03" db="EMBL/GenBank/DDBJ databases">
        <title>The Genome Sequence of Enterococcus saccharolyticus ATCC_43076 (Illumina only assembly).</title>
        <authorList>
            <consortium name="The Broad Institute Genomics Platform"/>
            <consortium name="The Broad Institute Genome Sequencing Center for Infectious Disease"/>
            <person name="Earl A."/>
            <person name="Russ C."/>
            <person name="Gilmore M."/>
            <person name="Surin D."/>
            <person name="Walker B."/>
            <person name="Young S."/>
            <person name="Zeng Q."/>
            <person name="Gargeya S."/>
            <person name="Fitzgerald M."/>
            <person name="Haas B."/>
            <person name="Abouelleil A."/>
            <person name="Allen A.W."/>
            <person name="Alvarado L."/>
            <person name="Arachchi H.M."/>
            <person name="Berlin A.M."/>
            <person name="Chapman S.B."/>
            <person name="Gainer-Dewar J."/>
            <person name="Goldberg J."/>
            <person name="Griggs A."/>
            <person name="Gujja S."/>
            <person name="Hansen M."/>
            <person name="Howarth C."/>
            <person name="Imamovic A."/>
            <person name="Ireland A."/>
            <person name="Larimer J."/>
            <person name="McCowan C."/>
            <person name="Murphy C."/>
            <person name="Pearson M."/>
            <person name="Poon T.W."/>
            <person name="Priest M."/>
            <person name="Roberts A."/>
            <person name="Saif S."/>
            <person name="Shea T."/>
            <person name="Sisk P."/>
            <person name="Sykes S."/>
            <person name="Wortman J."/>
            <person name="Nusbaum C."/>
            <person name="Birren B."/>
        </authorList>
    </citation>
    <scope>NUCLEOTIDE SEQUENCE [LARGE SCALE GENOMIC DNA]</scope>
    <source>
        <strain evidence="17 18">ATCC 43076</strain>
    </source>
</reference>
<dbReference type="SUPFAM" id="SSF56784">
    <property type="entry name" value="HAD-like"/>
    <property type="match status" value="1"/>
</dbReference>
<evidence type="ECO:0000256" key="11">
    <source>
        <dbReference type="ARBA" id="ARBA00022989"/>
    </source>
</evidence>
<evidence type="ECO:0000256" key="9">
    <source>
        <dbReference type="ARBA" id="ARBA00022842"/>
    </source>
</evidence>
<evidence type="ECO:0000256" key="2">
    <source>
        <dbReference type="ARBA" id="ARBA00006024"/>
    </source>
</evidence>
<dbReference type="CDD" id="cd07551">
    <property type="entry name" value="P-type_ATPase_HM_ZosA_PfeT-like"/>
    <property type="match status" value="1"/>
</dbReference>
<evidence type="ECO:0000256" key="14">
    <source>
        <dbReference type="RuleBase" id="RU362081"/>
    </source>
</evidence>
<dbReference type="NCBIfam" id="TIGR01494">
    <property type="entry name" value="ATPase_P-type"/>
    <property type="match status" value="1"/>
</dbReference>
<dbReference type="InterPro" id="IPR023299">
    <property type="entry name" value="ATPase_P-typ_cyto_dom_N"/>
</dbReference>
<feature type="transmembrane region" description="Helical" evidence="14">
    <location>
        <begin position="623"/>
        <end position="646"/>
    </location>
</feature>
<dbReference type="InterPro" id="IPR044492">
    <property type="entry name" value="P_typ_ATPase_HD_dom"/>
</dbReference>
<evidence type="ECO:0000313" key="17">
    <source>
        <dbReference type="EMBL" id="EOT26387.1"/>
    </source>
</evidence>
<dbReference type="GO" id="GO:0006825">
    <property type="term" value="P:copper ion transport"/>
    <property type="evidence" value="ECO:0007669"/>
    <property type="project" value="UniProtKB-KW"/>
</dbReference>
<evidence type="ECO:0000256" key="10">
    <source>
        <dbReference type="ARBA" id="ARBA00022967"/>
    </source>
</evidence>
<dbReference type="SUPFAM" id="SSF81665">
    <property type="entry name" value="Calcium ATPase, transmembrane domain M"/>
    <property type="match status" value="1"/>
</dbReference>
<dbReference type="RefSeq" id="WP_016175923.1">
    <property type="nucleotide sequence ID" value="NZ_KE136390.1"/>
</dbReference>
<keyword evidence="13 14" id="KW-0472">Membrane</keyword>
<dbReference type="SFLD" id="SFLDS00003">
    <property type="entry name" value="Haloacid_Dehalogenase"/>
    <property type="match status" value="1"/>
</dbReference>
<dbReference type="GO" id="GO:0046872">
    <property type="term" value="F:metal ion binding"/>
    <property type="evidence" value="ECO:0007669"/>
    <property type="project" value="UniProtKB-KW"/>
</dbReference>
<organism evidence="17 18">
    <name type="scientific">Enterococcus saccharolyticus subsp. saccharolyticus ATCC 43076</name>
    <dbReference type="NCBI Taxonomy" id="1139996"/>
    <lineage>
        <taxon>Bacteria</taxon>
        <taxon>Bacillati</taxon>
        <taxon>Bacillota</taxon>
        <taxon>Bacilli</taxon>
        <taxon>Lactobacillales</taxon>
        <taxon>Enterococcaceae</taxon>
        <taxon>Enterococcus</taxon>
    </lineage>
</organism>
<keyword evidence="18" id="KW-1185">Reference proteome</keyword>
<accession>S0N500</accession>
<keyword evidence="7" id="KW-0187">Copper transport</keyword>
<dbReference type="PROSITE" id="PS00154">
    <property type="entry name" value="ATPASE_E1_E2"/>
    <property type="match status" value="1"/>
</dbReference>
<evidence type="ECO:0000256" key="15">
    <source>
        <dbReference type="SAM" id="MobiDB-lite"/>
    </source>
</evidence>
<comment type="similarity">
    <text evidence="2 14">Belongs to the cation transport ATPase (P-type) (TC 3.A.3) family. Type IB subfamily.</text>
</comment>
<keyword evidence="5 14" id="KW-0479">Metal-binding</keyword>
<dbReference type="SFLD" id="SFLDF00027">
    <property type="entry name" value="p-type_atpase"/>
    <property type="match status" value="1"/>
</dbReference>
<dbReference type="SUPFAM" id="SSF81653">
    <property type="entry name" value="Calcium ATPase, transduction domain A"/>
    <property type="match status" value="1"/>
</dbReference>
<dbReference type="Gene3D" id="3.40.1110.10">
    <property type="entry name" value="Calcium-transporting ATPase, cytoplasmic domain N"/>
    <property type="match status" value="1"/>
</dbReference>
<dbReference type="SFLD" id="SFLDG00002">
    <property type="entry name" value="C1.7:_P-type_atpase_like"/>
    <property type="match status" value="1"/>
</dbReference>
<keyword evidence="11 14" id="KW-1133">Transmembrane helix</keyword>
<evidence type="ECO:0000256" key="12">
    <source>
        <dbReference type="ARBA" id="ARBA00023008"/>
    </source>
</evidence>
<keyword evidence="7" id="KW-0406">Ion transport</keyword>
<feature type="transmembrane region" description="Helical" evidence="14">
    <location>
        <begin position="37"/>
        <end position="56"/>
    </location>
</feature>
<dbReference type="FunFam" id="2.70.150.10:FF:000020">
    <property type="entry name" value="Copper-exporting P-type ATPase A"/>
    <property type="match status" value="1"/>
</dbReference>
<dbReference type="Proteomes" id="UP000014136">
    <property type="component" value="Unassembled WGS sequence"/>
</dbReference>
<dbReference type="InterPro" id="IPR027256">
    <property type="entry name" value="P-typ_ATPase_IB"/>
</dbReference>
<evidence type="ECO:0000256" key="4">
    <source>
        <dbReference type="ARBA" id="ARBA00022692"/>
    </source>
</evidence>
<feature type="domain" description="P-type ATPase A" evidence="16">
    <location>
        <begin position="147"/>
        <end position="248"/>
    </location>
</feature>
<dbReference type="Pfam" id="PF00122">
    <property type="entry name" value="E1-E2_ATPase"/>
    <property type="match status" value="1"/>
</dbReference>
<dbReference type="PANTHER" id="PTHR43079:SF1">
    <property type="entry name" value="CADMIUM_ZINC-TRANSPORTING ATPASE HMA1, CHLOROPLASTIC-RELATED"/>
    <property type="match status" value="1"/>
</dbReference>
<dbReference type="OrthoDB" id="9813266at2"/>
<dbReference type="Pfam" id="PF00702">
    <property type="entry name" value="Hydrolase"/>
    <property type="match status" value="1"/>
</dbReference>
<dbReference type="PROSITE" id="PS01229">
    <property type="entry name" value="COF_2"/>
    <property type="match status" value="1"/>
</dbReference>
<protein>
    <submittedName>
        <fullName evidence="17">Cadmium-translocating P-type ATPase</fullName>
    </submittedName>
</protein>
<dbReference type="GO" id="GO:0005886">
    <property type="term" value="C:plasma membrane"/>
    <property type="evidence" value="ECO:0007669"/>
    <property type="project" value="UniProtKB-SubCell"/>
</dbReference>
<dbReference type="PRINTS" id="PR00120">
    <property type="entry name" value="HATPASE"/>
</dbReference>
<dbReference type="EMBL" id="AHYT01000010">
    <property type="protein sequence ID" value="EOT26387.1"/>
    <property type="molecule type" value="Genomic_DNA"/>
</dbReference>
<feature type="transmembrane region" description="Helical" evidence="14">
    <location>
        <begin position="597"/>
        <end position="617"/>
    </location>
</feature>
<keyword evidence="7" id="KW-0813">Transport</keyword>
<keyword evidence="10" id="KW-1278">Translocase</keyword>
<dbReference type="PATRIC" id="fig|1139996.3.peg.2126"/>
<dbReference type="HOGENOM" id="CLU_001771_6_3_9"/>
<dbReference type="InterPro" id="IPR059000">
    <property type="entry name" value="ATPase_P-type_domA"/>
</dbReference>
<proteinExistence type="inferred from homology"/>
<keyword evidence="6 14" id="KW-0547">Nucleotide-binding</keyword>
<dbReference type="NCBIfam" id="TIGR01525">
    <property type="entry name" value="ATPase-IB_hvy"/>
    <property type="match status" value="1"/>
</dbReference>
<keyword evidence="12" id="KW-0186">Copper</keyword>
<sequence length="651" mass="71480">METTDKHTHSQNCQHEHDDTHNHEHHGHDHSHGRMPVYLYVIGLILYLVAIIGNFMPIITNSLFTISMLTAGYHIILEGFGETITDSLRLKKFQPNVHILMTLAALGAAIIGDFDEGALLILIFAGAHFLEEYAEGRSRREITNLLKMNPTEARLIQENGETTIVSVDKLQIEHRLKVLPGDQIPTDGRIIEGFSSIDEAAISGESIPREKTVGDEVFGSTINGQGTFTMEVTKDSSETVFAKIVQLVNQSQSNLSQTATKIKRIEPVYVKIVLAVVPIFILLAPFVFGWDWNTSFYRGMVLLIAASPCALAASAIPATLSGISNLAKRGVLFKGGSYLANLANIKAVAFDKTGTLTKGQPVVTDTYFINQEQQEIWQEIIVTMEKSANHPLAKAILDTFGQKTSLDFAVTNEIGRGLVASYQKQQYRIGKPSSFEQFTSEIQEKTTQWASEGKTVVYFSENETVVGIIAMMDTPNEQAKKVIQYLQAQHIHTTMITGDAVTTGQAVANQLGIDEVAGNVLPENKATIIQELQEKYGETVMVGDGVNDAPALVKADIGFAMGDGTDIAIDVADAVIMQNDLMKFKYAHQLSKKLDKIVWQNILFSMFIVALLVVLNILGKMDIGIGVLAHEGSTLVVILNGLRLLVPMREK</sequence>
<evidence type="ECO:0000256" key="3">
    <source>
        <dbReference type="ARBA" id="ARBA00022475"/>
    </source>
</evidence>
<evidence type="ECO:0000256" key="5">
    <source>
        <dbReference type="ARBA" id="ARBA00022723"/>
    </source>
</evidence>
<name>S0N500_9ENTE</name>
<keyword evidence="3 14" id="KW-1003">Cell membrane</keyword>
<keyword evidence="8 14" id="KW-0067">ATP-binding</keyword>